<proteinExistence type="inferred from homology"/>
<dbReference type="Proteomes" id="UP001247754">
    <property type="component" value="Unassembled WGS sequence"/>
</dbReference>
<dbReference type="InterPro" id="IPR045851">
    <property type="entry name" value="AMP-bd_C_sf"/>
</dbReference>
<dbReference type="Gene3D" id="3.40.50.12780">
    <property type="entry name" value="N-terminal domain of ligase-like"/>
    <property type="match status" value="1"/>
</dbReference>
<reference evidence="7 8" key="1">
    <citation type="submission" date="2023-09" db="EMBL/GenBank/DDBJ databases">
        <title>Xinfangfangia sedmenti sp. nov., isolated the sedment.</title>
        <authorList>
            <person name="Xu L."/>
        </authorList>
    </citation>
    <scope>NUCLEOTIDE SEQUENCE [LARGE SCALE GENOMIC DNA]</scope>
    <source>
        <strain evidence="7 8">LG-4</strain>
    </source>
</reference>
<comment type="similarity">
    <text evidence="1">Belongs to the ATP-dependent AMP-binding enzyme family.</text>
</comment>
<dbReference type="EMBL" id="JAVKPH010000028">
    <property type="protein sequence ID" value="MDR5654561.1"/>
    <property type="molecule type" value="Genomic_DNA"/>
</dbReference>
<evidence type="ECO:0000313" key="8">
    <source>
        <dbReference type="Proteomes" id="UP001247754"/>
    </source>
</evidence>
<dbReference type="InterPro" id="IPR042099">
    <property type="entry name" value="ANL_N_sf"/>
</dbReference>
<keyword evidence="2" id="KW-0436">Ligase</keyword>
<evidence type="ECO:0000259" key="5">
    <source>
        <dbReference type="Pfam" id="PF00501"/>
    </source>
</evidence>
<dbReference type="PROSITE" id="PS00455">
    <property type="entry name" value="AMP_BINDING"/>
    <property type="match status" value="1"/>
</dbReference>
<keyword evidence="8" id="KW-1185">Reference proteome</keyword>
<evidence type="ECO:0000313" key="7">
    <source>
        <dbReference type="EMBL" id="MDR5654561.1"/>
    </source>
</evidence>
<comment type="caution">
    <text evidence="7">The sequence shown here is derived from an EMBL/GenBank/DDBJ whole genome shotgun (WGS) entry which is preliminary data.</text>
</comment>
<sequence>MIEAKASYAEIRRSFAWRIPEDYNIGVDVCDKWADRDPDRLAIIEVDPQNRGRNHTFLDLKRRSNQLANALQSLGIGRRGPVGDRVGVLLPQGFETAVAHVAVFKMGCVSIPLFTLFGAEALLHRLGDSGAKAVITNAEGAAKLAQIRDRLPDLETVLCIDGAGHGAVSFRDLCDGQGRDYTPVPTRAEDPAILIYTSGTTGNPKGALHAHRVLPGHLPGVEISHNFLPHPDDRFWTPADWAWIGGLLDVLMPALHHGIPVVACRLPKFRAETAFELMKAHRVRNVFLPPTALKMMRQVPDAAGYGLKLRSVASGGETLGKELIAWGQEVFGTTINEFYGQTECNMVVSCCSALEPPLPGSMGRAVPGHVVEVVDPCTGAVRPSGSEGAIAVRAPDPVMFLGYWNNPEATERKFVDGPDGRWLLTGDQGTRDDDGRLHFLGRDDDVIGSAGYRIGPAEIEDCLLTHEAVQLAGVVGKPDDLRGCVVAAYVVLRQGFSPSDALAGQIADHVKSRLAAYEYPRVVRFVEEMPMTTTGKIIRAELRRMAEAEAAAERGAAHA</sequence>
<accession>A0ABU1FCG5</accession>
<dbReference type="Pfam" id="PF13193">
    <property type="entry name" value="AMP-binding_C"/>
    <property type="match status" value="1"/>
</dbReference>
<evidence type="ECO:0000256" key="3">
    <source>
        <dbReference type="ARBA" id="ARBA00022741"/>
    </source>
</evidence>
<keyword evidence="3" id="KW-0547">Nucleotide-binding</keyword>
<feature type="domain" description="AMP-dependent synthetase/ligase" evidence="5">
    <location>
        <begin position="31"/>
        <end position="404"/>
    </location>
</feature>
<name>A0ABU1FCG5_9RHOB</name>
<evidence type="ECO:0000256" key="2">
    <source>
        <dbReference type="ARBA" id="ARBA00022598"/>
    </source>
</evidence>
<dbReference type="InterPro" id="IPR051087">
    <property type="entry name" value="Mitochondrial_ACSM"/>
</dbReference>
<dbReference type="InterPro" id="IPR025110">
    <property type="entry name" value="AMP-bd_C"/>
</dbReference>
<dbReference type="PANTHER" id="PTHR43605:SF10">
    <property type="entry name" value="ACYL-COA SYNTHETASE MEDIUM CHAIN FAMILY MEMBER 3"/>
    <property type="match status" value="1"/>
</dbReference>
<dbReference type="InterPro" id="IPR000873">
    <property type="entry name" value="AMP-dep_synth/lig_dom"/>
</dbReference>
<evidence type="ECO:0000256" key="4">
    <source>
        <dbReference type="ARBA" id="ARBA00022840"/>
    </source>
</evidence>
<dbReference type="Pfam" id="PF00501">
    <property type="entry name" value="AMP-binding"/>
    <property type="match status" value="1"/>
</dbReference>
<dbReference type="SUPFAM" id="SSF56801">
    <property type="entry name" value="Acetyl-CoA synthetase-like"/>
    <property type="match status" value="1"/>
</dbReference>
<dbReference type="InterPro" id="IPR020845">
    <property type="entry name" value="AMP-binding_CS"/>
</dbReference>
<evidence type="ECO:0000256" key="1">
    <source>
        <dbReference type="ARBA" id="ARBA00006432"/>
    </source>
</evidence>
<dbReference type="RefSeq" id="WP_310458717.1">
    <property type="nucleotide sequence ID" value="NZ_JAVKPH010000028.1"/>
</dbReference>
<keyword evidence="4" id="KW-0067">ATP-binding</keyword>
<organism evidence="7 8">
    <name type="scientific">Ruixingdingia sedimenti</name>
    <dbReference type="NCBI Taxonomy" id="3073604"/>
    <lineage>
        <taxon>Bacteria</taxon>
        <taxon>Pseudomonadati</taxon>
        <taxon>Pseudomonadota</taxon>
        <taxon>Alphaproteobacteria</taxon>
        <taxon>Rhodobacterales</taxon>
        <taxon>Paracoccaceae</taxon>
        <taxon>Ruixingdingia</taxon>
    </lineage>
</organism>
<dbReference type="PANTHER" id="PTHR43605">
    <property type="entry name" value="ACYL-COENZYME A SYNTHETASE"/>
    <property type="match status" value="1"/>
</dbReference>
<evidence type="ECO:0000259" key="6">
    <source>
        <dbReference type="Pfam" id="PF13193"/>
    </source>
</evidence>
<dbReference type="Gene3D" id="3.30.300.30">
    <property type="match status" value="1"/>
</dbReference>
<protein>
    <submittedName>
        <fullName evidence="7">AMP-binding protein</fullName>
    </submittedName>
</protein>
<gene>
    <name evidence="7" type="ORF">RGD00_18270</name>
</gene>
<feature type="domain" description="AMP-binding enzyme C-terminal" evidence="6">
    <location>
        <begin position="458"/>
        <end position="536"/>
    </location>
</feature>